<keyword evidence="5" id="KW-0256">Endoplasmic reticulum</keyword>
<dbReference type="Pfam" id="PF24345">
    <property type="entry name" value="PH_24"/>
    <property type="match status" value="1"/>
</dbReference>
<dbReference type="Gene3D" id="1.20.1270.10">
    <property type="match status" value="1"/>
</dbReference>
<dbReference type="Gene3D" id="3.30.420.40">
    <property type="match status" value="2"/>
</dbReference>
<feature type="region of interest" description="Disordered" evidence="8">
    <location>
        <begin position="1520"/>
        <end position="1542"/>
    </location>
</feature>
<feature type="compositionally biased region" description="Basic residues" evidence="8">
    <location>
        <begin position="391"/>
        <end position="402"/>
    </location>
</feature>
<feature type="compositionally biased region" description="Polar residues" evidence="8">
    <location>
        <begin position="1104"/>
        <end position="1124"/>
    </location>
</feature>
<dbReference type="Gene3D" id="2.60.34.10">
    <property type="entry name" value="Substrate Binding Domain Of DNAk, Chain A, domain 1"/>
    <property type="match status" value="1"/>
</dbReference>
<feature type="compositionally biased region" description="Basic and acidic residues" evidence="8">
    <location>
        <begin position="161"/>
        <end position="174"/>
    </location>
</feature>
<dbReference type="GeneID" id="4355604"/>
<dbReference type="EMBL" id="CH476594">
    <property type="protein sequence ID" value="EAU39489.1"/>
    <property type="molecule type" value="Genomic_DNA"/>
</dbReference>
<sequence>MPSPSTPHRPPNRGGSPKSSPTKQKPLDIGVPLGIYDTNSVREKIRKWQQQGGGVITADDVVYYEDDGENATVDAIPPKTPKDNKPAPTRKRSKSTPRKRVISDEHWKLNRTSTQSPSSQKLPPPKRISQYTTNEPLASPRAGRHEAKKEDKTRPPPSLDSWERRKSRVLKETLDSLVESKAGEDDLSHNGSSKSTSRPVSAGKPGIGASSERSGSTGKKDHPAEEETEWAASDADFSELSRRRARGAPQPAPKPRGPLKPPKGGIFEHMLGESKKVFAKVEPPKPTANRGSKIEAWLSGTSDPFFDSIVDPEVEVPAPLKMRVNRPKREESDHKGTHEGDSGTHSRVSSTKSASKRRVKSRDEGHVERVKSSSHKAGPKEPGRDSSSSSSRKRSSDHKHSRSSSGAKDTKDDALQEKISKGKDIMSDAETVPFSDGSEVSGNNAPVPLARKRPFPSTGAHRLSTIASMDSMDTGSEVLSNIRSGDALSEKRTLASSDVKEDPEERDQFDPNSLPVVSSQLKRRLTTHDDLISVLSAPNSRSRSIRSARSIRTNKSRLNNATIPDLLKELSLDEAKYMRELKTLVGGVIPVLLTCVLSKSDSAIAAGLFRPSLDPKDELNFTKPIVDMGVAIERLKTLHKRIPQEDAGALLTWAVGAQRVYREYLKAWRLGFKDVIVNLAPLDEDEKGENAETKSLDEGMDRDENGDIVDSNGEKVDVAYLLKRPLVRLKYLAKTFKGINMLDPSEKAEEVAAAYQALVTDARRRARDERARLEDESAACIDSTRARDPATLGPIADVTVDKTRRVRARDFFNLSLYHSTGQVIDCRAELLLRDNSSEGSTGGDLLICEIDHADRWLLFPPMDLTCVSARNGDAKGEIVVMLRSSPSHVKSWQELLLLRIDEEDVGFEWVQMLGLNPVPPTISRSQSFIERAKQRQRARTITSPGDAPETPPSPTSVDVPLGERATSRSLRRSSPREPLSDPSIVGSSLATTSRMSVNTAITRESDYASSTDRQVKSSSHTQPPILHSRDPRKSLTGEDKSPGLKRSKAKRVARHDDEATSSPQSPGRDIAVSTPPRRDHDEAKGAQRSPEKFKEEKAPKEQYTPKTPSRNSPEQLSPRVSSVPSMDLPIIPKLRQRDSQSYVTESVQPTSDESDDDFGYLDSSKISDSPTKRKSHSRSNSDTSDKANGDEPPPPPPHSRSPSSTGSSLNNTPVLGPTGPRPRRRGSSPLKHEYEPSTASDSISDSDTSTVRRYNLYSESEYSDSDSSEESEAELSSVAPLKADSHARTAAQASVVTSASSLSPSNSASQGGYRSVPSQPAKSSTAVASVFAWSDKGSWDSIFPDDCRIIVSPGLIEAYQLGAAPIGEDGIPVKNGRPLIALELTPLVPIRRGTAIDISIRSPPTERSKIAWSNNIMFRSANADECEALYGLINQARINNPTYIALQNARGPFADQSVPIEPSNKPSGWFGWPRRRKSYRASASPRSLADHSESSVGTMSSAFSALKRFGGGGSKMFSISRSSVTSRSRQKEDSLYSSSAGSGTNFMSNAGIGRIAAAIKNADGIGLSNAKIRLYVRETASKWRDMGAARLTIMPAAPEPPRPDTAVSGRSDPSSAVDGTDESPPASGSASPRRAVDSKKRILIRGKTRGEVLLDVCLGESSFERVARTGIAVSVWEENEGGAMPQKGGVMVGSSTIYMIQMKSEAEAAYTFGLVILRQNLLPTQQSYLFTLQDTMAPQGRQRAYASPRLLTSSPILSFLILPFLLCFLCFPAPTSAAGSAVLGIDVGTEYLKAALVKPGIPLEIVLTKDSKRKETAAVAFKPTRESNAPFPERFYGGDALALAARYPDDVYANLKSLLGLPFDSDSEAIQNYHNRYPALKLESAGERGTVGFRSNRLGEAERKDAFLVEEILAMQLKQIKANADTLAGKGSDIRDAVITYPAFYTAEEKRSLQLAAELAGLSVDAFISDGLAVGLNYATSRTFPSVSDGQKPEYHIVYDMGAGSTTASVLRFQSRSVKDIGKFNKTIQEIHVLGTGWDKYLGGDALNDLIVKDMIAELVQDKKLKDRVTPSDVGTHGKTMARLWKDAEKVRQVLSANTETGASFENLYEEDLNFKYRVTRSKFEELAQEHISRVAKPLEQALAAAGLELSDIDSVILHGGAVRTPFVQKELERFCGSSNKLRPNVNADEAAVFGAAFKGAALSSSFRVKDIRASDASGYPVILKWTSDSKERQQKLFTPTSQVGPEKQVTVKNQDDFEFSFYHQIPAGSDVIESPVLGVKTQNLTASVDKLKNDFGCSAANITTKFSIRLNPVDGLPEVVGGSVGCEVEGSKKGIVEDVKGFFGLGKKDEQAPLGEEGEASESITLEQEEPQASTTSSTDAATSTTSTKESKKTAAPQNKFEIVPVSFTSKPLGIPAPSANELARIKARLAAFDASDRDRILREEALNELESFIYRSRDLVDDEEFVKVVKPDQLDVLKQKVSATSDWLYDDGEFAPRSEFQQKLKDLKDIVNPALKRKQENSARPARVELLQNVLKNSKAVMDLMDKQIKQDEDIYSSSLSASGSSTSETETSSTTSTETSESTPDPLEDLEEDPYTSSTTTSTTAAPKATGPKYSVFQPSDLTSITKTYESVNSWFETQMSLQEKLSETDDPALTVAEIDTRLKELERLMNRIYEKMGAAAAKSKKNTGDQPKKDSKKDKSETSKDKKTKEEKKTKPVKDEL</sequence>
<reference evidence="13" key="1">
    <citation type="submission" date="2005-09" db="EMBL/GenBank/DDBJ databases">
        <title>Annotation of the Aspergillus terreus NIH2624 genome.</title>
        <authorList>
            <person name="Birren B.W."/>
            <person name="Lander E.S."/>
            <person name="Galagan J.E."/>
            <person name="Nusbaum C."/>
            <person name="Devon K."/>
            <person name="Henn M."/>
            <person name="Ma L.-J."/>
            <person name="Jaffe D.B."/>
            <person name="Butler J."/>
            <person name="Alvarez P."/>
            <person name="Gnerre S."/>
            <person name="Grabherr M."/>
            <person name="Kleber M."/>
            <person name="Mauceli E.W."/>
            <person name="Brockman W."/>
            <person name="Rounsley S."/>
            <person name="Young S.K."/>
            <person name="LaButti K."/>
            <person name="Pushparaj V."/>
            <person name="DeCaprio D."/>
            <person name="Crawford M."/>
            <person name="Koehrsen M."/>
            <person name="Engels R."/>
            <person name="Montgomery P."/>
            <person name="Pearson M."/>
            <person name="Howarth C."/>
            <person name="Larson L."/>
            <person name="Luoma S."/>
            <person name="White J."/>
            <person name="Alvarado L."/>
            <person name="Kodira C.D."/>
            <person name="Zeng Q."/>
            <person name="Oleary S."/>
            <person name="Yandava C."/>
            <person name="Denning D.W."/>
            <person name="Nierman W.C."/>
            <person name="Milne T."/>
            <person name="Madden K."/>
        </authorList>
    </citation>
    <scope>NUCLEOTIDE SEQUENCE [LARGE SCALE GENOMIC DNA]</scope>
    <source>
        <strain evidence="13">NIH 2624 / FGSC A1156</strain>
    </source>
</reference>
<feature type="compositionally biased region" description="Low complexity" evidence="8">
    <location>
        <begin position="2374"/>
        <end position="2389"/>
    </location>
</feature>
<feature type="compositionally biased region" description="Basic residues" evidence="8">
    <location>
        <begin position="1043"/>
        <end position="1053"/>
    </location>
</feature>
<dbReference type="SUPFAM" id="SSF100934">
    <property type="entry name" value="Heat shock protein 70kD (HSP70), C-terminal subdomain"/>
    <property type="match status" value="1"/>
</dbReference>
<dbReference type="PANTHER" id="PTHR45639:SF3">
    <property type="entry name" value="HYPOXIA UP-REGULATED PROTEIN 1"/>
    <property type="match status" value="1"/>
</dbReference>
<feature type="region of interest" description="Disordered" evidence="8">
    <location>
        <begin position="926"/>
        <end position="1279"/>
    </location>
</feature>
<dbReference type="GO" id="GO:0005788">
    <property type="term" value="C:endoplasmic reticulum lumen"/>
    <property type="evidence" value="ECO:0007669"/>
    <property type="project" value="UniProtKB-SubCell"/>
</dbReference>
<feature type="compositionally biased region" description="Basic and acidic residues" evidence="8">
    <location>
        <begin position="1076"/>
        <end position="1100"/>
    </location>
</feature>
<evidence type="ECO:0000256" key="8">
    <source>
        <dbReference type="SAM" id="MobiDB-lite"/>
    </source>
</evidence>
<evidence type="ECO:0000256" key="6">
    <source>
        <dbReference type="ARBA" id="ARBA00022840"/>
    </source>
</evidence>
<comment type="subcellular location">
    <subcellularLocation>
        <location evidence="1">Endoplasmic reticulum lumen</location>
    </subcellularLocation>
</comment>
<dbReference type="HOGENOM" id="CLU_227194_0_0_1"/>
<keyword evidence="6" id="KW-0067">ATP-binding</keyword>
<feature type="region of interest" description="Disordered" evidence="8">
    <location>
        <begin position="489"/>
        <end position="515"/>
    </location>
</feature>
<evidence type="ECO:0000256" key="1">
    <source>
        <dbReference type="ARBA" id="ARBA00004319"/>
    </source>
</evidence>
<dbReference type="GO" id="GO:0034663">
    <property type="term" value="C:endoplasmic reticulum chaperone complex"/>
    <property type="evidence" value="ECO:0007669"/>
    <property type="project" value="TreeGrafter"/>
</dbReference>
<dbReference type="CDD" id="cd10230">
    <property type="entry name" value="ASKHA_NBD_HSP70_HYOU1"/>
    <property type="match status" value="1"/>
</dbReference>
<dbReference type="InterPro" id="IPR056416">
    <property type="entry name" value="DH_2_fung"/>
</dbReference>
<dbReference type="eggNOG" id="KOG0104">
    <property type="taxonomic scope" value="Eukaryota"/>
</dbReference>
<dbReference type="InterPro" id="IPR029048">
    <property type="entry name" value="HSP70_C_sf"/>
</dbReference>
<feature type="region of interest" description="Disordered" evidence="8">
    <location>
        <begin position="2559"/>
        <end position="2621"/>
    </location>
</feature>
<dbReference type="Pfam" id="PF24344">
    <property type="entry name" value="PH_23"/>
    <property type="match status" value="1"/>
</dbReference>
<name>Q0CZP1_ASPTN</name>
<feature type="compositionally biased region" description="Low complexity" evidence="8">
    <location>
        <begin position="1237"/>
        <end position="1249"/>
    </location>
</feature>
<dbReference type="VEuPathDB" id="FungiDB:ATEG_00843"/>
<feature type="compositionally biased region" description="Acidic residues" evidence="8">
    <location>
        <begin position="1261"/>
        <end position="1273"/>
    </location>
</feature>
<comment type="similarity">
    <text evidence="2">Belongs to the heat shock protein 70 family.</text>
</comment>
<feature type="region of interest" description="Disordered" evidence="8">
    <location>
        <begin position="1296"/>
        <end position="1320"/>
    </location>
</feature>
<keyword evidence="7" id="KW-0143">Chaperone</keyword>
<dbReference type="InterPro" id="IPR029047">
    <property type="entry name" value="HSP70_peptide-bd_sf"/>
</dbReference>
<dbReference type="PANTHER" id="PTHR45639">
    <property type="entry name" value="HSC70CB, ISOFORM G-RELATED"/>
    <property type="match status" value="1"/>
</dbReference>
<feature type="compositionally biased region" description="Polar residues" evidence="8">
    <location>
        <begin position="1139"/>
        <end position="1151"/>
    </location>
</feature>
<dbReference type="GO" id="GO:0005524">
    <property type="term" value="F:ATP binding"/>
    <property type="evidence" value="ECO:0007669"/>
    <property type="project" value="UniProtKB-KW"/>
</dbReference>
<feature type="region of interest" description="Disordered" evidence="8">
    <location>
        <begin position="69"/>
        <end position="457"/>
    </location>
</feature>
<dbReference type="RefSeq" id="XP_001210929.1">
    <property type="nucleotide sequence ID" value="XM_001210929.1"/>
</dbReference>
<dbReference type="Proteomes" id="UP000007963">
    <property type="component" value="Unassembled WGS sequence"/>
</dbReference>
<dbReference type="Gene3D" id="3.30.30.30">
    <property type="match status" value="1"/>
</dbReference>
<feature type="domain" description="DBL homology" evidence="9">
    <location>
        <begin position="559"/>
        <end position="765"/>
    </location>
</feature>
<feature type="compositionally biased region" description="Low complexity" evidence="8">
    <location>
        <begin position="112"/>
        <end position="121"/>
    </location>
</feature>
<feature type="compositionally biased region" description="Basic and acidic residues" evidence="8">
    <location>
        <begin position="688"/>
        <end position="705"/>
    </location>
</feature>
<dbReference type="FunFam" id="1.20.1270.10:FF:000002">
    <property type="entry name" value="Heat shock 70 kDa protein 4"/>
    <property type="match status" value="1"/>
</dbReference>
<feature type="compositionally biased region" description="Low complexity" evidence="8">
    <location>
        <begin position="1623"/>
        <end position="1633"/>
    </location>
</feature>
<feature type="region of interest" description="Disordered" evidence="8">
    <location>
        <begin position="687"/>
        <end position="708"/>
    </location>
</feature>
<feature type="compositionally biased region" description="Basic and acidic residues" evidence="8">
    <location>
        <begin position="327"/>
        <end position="344"/>
    </location>
</feature>
<dbReference type="InterPro" id="IPR056223">
    <property type="entry name" value="PH_24"/>
</dbReference>
<evidence type="ECO:0000313" key="13">
    <source>
        <dbReference type="Proteomes" id="UP000007963"/>
    </source>
</evidence>
<feature type="region of interest" description="Disordered" evidence="8">
    <location>
        <begin position="1"/>
        <end position="33"/>
    </location>
</feature>
<organism evidence="12 13">
    <name type="scientific">Aspergillus terreus (strain NIH 2624 / FGSC A1156)</name>
    <dbReference type="NCBI Taxonomy" id="341663"/>
    <lineage>
        <taxon>Eukaryota</taxon>
        <taxon>Fungi</taxon>
        <taxon>Dikarya</taxon>
        <taxon>Ascomycota</taxon>
        <taxon>Pezizomycotina</taxon>
        <taxon>Eurotiomycetes</taxon>
        <taxon>Eurotiomycetidae</taxon>
        <taxon>Eurotiales</taxon>
        <taxon>Aspergillaceae</taxon>
        <taxon>Aspergillus</taxon>
        <taxon>Aspergillus subgen. Circumdati</taxon>
    </lineage>
</organism>
<feature type="compositionally biased region" description="Basic and acidic residues" evidence="8">
    <location>
        <begin position="2690"/>
        <end position="2725"/>
    </location>
</feature>
<feature type="compositionally biased region" description="Basic and acidic residues" evidence="8">
    <location>
        <begin position="1027"/>
        <end position="1042"/>
    </location>
</feature>
<proteinExistence type="inferred from homology"/>
<feature type="compositionally biased region" description="Basic residues" evidence="8">
    <location>
        <begin position="88"/>
        <end position="100"/>
    </location>
</feature>
<evidence type="ECO:0000256" key="4">
    <source>
        <dbReference type="ARBA" id="ARBA00022741"/>
    </source>
</evidence>
<dbReference type="GO" id="GO:0030968">
    <property type="term" value="P:endoplasmic reticulum unfolded protein response"/>
    <property type="evidence" value="ECO:0007669"/>
    <property type="project" value="TreeGrafter"/>
</dbReference>
<dbReference type="GO" id="GO:0140662">
    <property type="term" value="F:ATP-dependent protein folding chaperone"/>
    <property type="evidence" value="ECO:0007669"/>
    <property type="project" value="InterPro"/>
</dbReference>
<feature type="compositionally biased region" description="Low complexity" evidence="8">
    <location>
        <begin position="2559"/>
        <end position="2586"/>
    </location>
</feature>
<evidence type="ECO:0000259" key="9">
    <source>
        <dbReference type="Pfam" id="PF24340"/>
    </source>
</evidence>
<feature type="region of interest" description="Disordered" evidence="8">
    <location>
        <begin position="1593"/>
        <end position="1637"/>
    </location>
</feature>
<protein>
    <submittedName>
        <fullName evidence="12">Uncharacterized protein</fullName>
    </submittedName>
</protein>
<dbReference type="PRINTS" id="PR00301">
    <property type="entry name" value="HEATSHOCK70"/>
</dbReference>
<feature type="compositionally biased region" description="Basic and acidic residues" evidence="8">
    <location>
        <begin position="143"/>
        <end position="154"/>
    </location>
</feature>
<dbReference type="Gene3D" id="3.90.640.10">
    <property type="entry name" value="Actin, Chain A, domain 4"/>
    <property type="match status" value="1"/>
</dbReference>
<dbReference type="Pfam" id="PF00012">
    <property type="entry name" value="HSP70"/>
    <property type="match status" value="1"/>
</dbReference>
<dbReference type="FunFam" id="3.90.640.10:FF:000039">
    <property type="entry name" value="Hsp70 family chaperone Lhs1/Orp150"/>
    <property type="match status" value="1"/>
</dbReference>
<accession>Q0CZP1</accession>
<dbReference type="SUPFAM" id="SSF53067">
    <property type="entry name" value="Actin-like ATPase domain"/>
    <property type="match status" value="2"/>
</dbReference>
<dbReference type="InterPro" id="IPR043129">
    <property type="entry name" value="ATPase_NBD"/>
</dbReference>
<dbReference type="InterPro" id="IPR056222">
    <property type="entry name" value="PH_23"/>
</dbReference>
<keyword evidence="4" id="KW-0547">Nucleotide-binding</keyword>
<evidence type="ECO:0000256" key="2">
    <source>
        <dbReference type="ARBA" id="ARBA00007381"/>
    </source>
</evidence>
<feature type="region of interest" description="Disordered" evidence="8">
    <location>
        <begin position="2348"/>
        <end position="2397"/>
    </location>
</feature>
<feature type="compositionally biased region" description="Basic and acidic residues" evidence="8">
    <location>
        <begin position="408"/>
        <end position="426"/>
    </location>
</feature>
<gene>
    <name evidence="12" type="ORF">ATEG_00843</name>
</gene>
<feature type="compositionally biased region" description="Basic and acidic residues" evidence="8">
    <location>
        <begin position="361"/>
        <end position="371"/>
    </location>
</feature>
<feature type="compositionally biased region" description="Low complexity" evidence="8">
    <location>
        <begin position="1296"/>
        <end position="1310"/>
    </location>
</feature>
<evidence type="ECO:0000313" key="12">
    <source>
        <dbReference type="EMBL" id="EAU39489.1"/>
    </source>
</evidence>
<evidence type="ECO:0000256" key="3">
    <source>
        <dbReference type="ARBA" id="ARBA00022729"/>
    </source>
</evidence>
<feature type="compositionally biased region" description="Pro residues" evidence="8">
    <location>
        <begin position="250"/>
        <end position="261"/>
    </location>
</feature>
<dbReference type="InterPro" id="IPR013126">
    <property type="entry name" value="Hsp_70_fam"/>
</dbReference>
<feature type="region of interest" description="Disordered" evidence="8">
    <location>
        <begin position="2682"/>
        <end position="2725"/>
    </location>
</feature>
<dbReference type="OrthoDB" id="5408934at2759"/>
<dbReference type="FunFam" id="3.30.30.30:FF:000004">
    <property type="entry name" value="hypoxia up-regulated protein 1"/>
    <property type="match status" value="1"/>
</dbReference>
<feature type="compositionally biased region" description="Polar residues" evidence="8">
    <location>
        <begin position="189"/>
        <end position="199"/>
    </location>
</feature>
<feature type="domain" description="PH" evidence="11">
    <location>
        <begin position="1317"/>
        <end position="1451"/>
    </location>
</feature>
<keyword evidence="3" id="KW-0732">Signal</keyword>
<feature type="domain" description="PH" evidence="10">
    <location>
        <begin position="780"/>
        <end position="920"/>
    </location>
</feature>
<feature type="compositionally biased region" description="Polar residues" evidence="8">
    <location>
        <begin position="985"/>
        <end position="1022"/>
    </location>
</feature>
<evidence type="ECO:0000256" key="7">
    <source>
        <dbReference type="ARBA" id="ARBA00023186"/>
    </source>
</evidence>
<evidence type="ECO:0000256" key="5">
    <source>
        <dbReference type="ARBA" id="ARBA00022824"/>
    </source>
</evidence>
<dbReference type="Pfam" id="PF24340">
    <property type="entry name" value="DH_2"/>
    <property type="match status" value="1"/>
</dbReference>
<evidence type="ECO:0000259" key="11">
    <source>
        <dbReference type="Pfam" id="PF24345"/>
    </source>
</evidence>
<evidence type="ECO:0000259" key="10">
    <source>
        <dbReference type="Pfam" id="PF24344"/>
    </source>
</evidence>
<dbReference type="STRING" id="341663.Q0CZP1"/>